<gene>
    <name evidence="1" type="ORF">E1809_14525</name>
</gene>
<keyword evidence="2" id="KW-1185">Reference proteome</keyword>
<dbReference type="InterPro" id="IPR036866">
    <property type="entry name" value="RibonucZ/Hydroxyglut_hydro"/>
</dbReference>
<name>A0A4R5KJ25_9MICC</name>
<dbReference type="EMBL" id="SMRU01000016">
    <property type="protein sequence ID" value="TDF94300.1"/>
    <property type="molecule type" value="Genomic_DNA"/>
</dbReference>
<evidence type="ECO:0008006" key="3">
    <source>
        <dbReference type="Google" id="ProtNLM"/>
    </source>
</evidence>
<evidence type="ECO:0000313" key="2">
    <source>
        <dbReference type="Proteomes" id="UP000295511"/>
    </source>
</evidence>
<dbReference type="SUPFAM" id="SSF56281">
    <property type="entry name" value="Metallo-hydrolase/oxidoreductase"/>
    <property type="match status" value="1"/>
</dbReference>
<evidence type="ECO:0000313" key="1">
    <source>
        <dbReference type="EMBL" id="TDF94300.1"/>
    </source>
</evidence>
<protein>
    <recommendedName>
        <fullName evidence="3">Metallo-beta-lactamase domain-containing protein</fullName>
    </recommendedName>
</protein>
<dbReference type="Gene3D" id="3.60.15.10">
    <property type="entry name" value="Ribonuclease Z/Hydroxyacylglutathione hydrolase-like"/>
    <property type="match status" value="1"/>
</dbReference>
<reference evidence="1 2" key="1">
    <citation type="submission" date="2019-03" db="EMBL/GenBank/DDBJ databases">
        <title>Whole genome sequence of Arthrobacter sp JH1-1.</title>
        <authorList>
            <person name="Trinh H.N."/>
        </authorList>
    </citation>
    <scope>NUCLEOTIDE SEQUENCE [LARGE SCALE GENOMIC DNA]</scope>
    <source>
        <strain evidence="1 2">JH1-1</strain>
    </source>
</reference>
<dbReference type="RefSeq" id="WP_133204953.1">
    <property type="nucleotide sequence ID" value="NZ_SMRU01000016.1"/>
</dbReference>
<dbReference type="Proteomes" id="UP000295511">
    <property type="component" value="Unassembled WGS sequence"/>
</dbReference>
<dbReference type="AlphaFoldDB" id="A0A4R5KJ25"/>
<organism evidence="1 2">
    <name type="scientific">Arthrobacter terricola</name>
    <dbReference type="NCBI Taxonomy" id="2547396"/>
    <lineage>
        <taxon>Bacteria</taxon>
        <taxon>Bacillati</taxon>
        <taxon>Actinomycetota</taxon>
        <taxon>Actinomycetes</taxon>
        <taxon>Micrococcales</taxon>
        <taxon>Micrococcaceae</taxon>
        <taxon>Arthrobacter</taxon>
    </lineage>
</organism>
<comment type="caution">
    <text evidence="1">The sequence shown here is derived from an EMBL/GenBank/DDBJ whole genome shotgun (WGS) entry which is preliminary data.</text>
</comment>
<accession>A0A4R5KJ25</accession>
<dbReference type="OrthoDB" id="4772488at2"/>
<sequence length="275" mass="30222">MFTSLQADKLAVLGGTIPLDGRVSWVPQGATGFQPSNAYLLTEGTSHLLVDSGLAVHSKEIMDDLAGLIGEGGGVSIFFTRSEMDCVSNLEPIAGRFDIERLFTGGVINPFDAFDDLSRLALRGRRHQIDAQRTEEGDSMARAAEIAIADGRVLEVEAPLLRLLPTFWGWDKETGTLFTSDTFTHGVMDRPDGQRVIDSTADDATTVEQVAGHLYAKYEWIPRSTCEPLREWLQDKFDALDPEIIAPSRGCVLKGRDVVRRHLGFMLDALTPQFA</sequence>
<proteinExistence type="predicted"/>